<keyword evidence="2 5" id="KW-0812">Transmembrane</keyword>
<evidence type="ECO:0000256" key="5">
    <source>
        <dbReference type="SAM" id="Phobius"/>
    </source>
</evidence>
<feature type="transmembrane region" description="Helical" evidence="5">
    <location>
        <begin position="148"/>
        <end position="168"/>
    </location>
</feature>
<dbReference type="OrthoDB" id="9787346at2"/>
<feature type="transmembrane region" description="Helical" evidence="5">
    <location>
        <begin position="36"/>
        <end position="53"/>
    </location>
</feature>
<dbReference type="GO" id="GO:0016020">
    <property type="term" value="C:membrane"/>
    <property type="evidence" value="ECO:0007669"/>
    <property type="project" value="UniProtKB-SubCell"/>
</dbReference>
<keyword evidence="7" id="KW-1185">Reference proteome</keyword>
<dbReference type="EMBL" id="HF563609">
    <property type="protein sequence ID" value="CCP26533.1"/>
    <property type="molecule type" value="Genomic_DNA"/>
</dbReference>
<dbReference type="KEGG" id="tae:TepiRe1_1744"/>
<sequence>MDQRTFTALIISIAAGMSTLLGAILIFFTKSKSEKIVSCSLGFAAGVMISVSFSDLLPQAQQAIGIYTGENRAIIFSVIFMALGLSAALVIDYFVPHEEFDTEKNDKPHQNLYRVGFVSMLAMMLHNFPEGIATFMAGYNDPTLGASIGFAIAFHNIPEGISVAMPIYFATQSKITALKYTFLSGVAEPIGAILAFLVLRPFINEFLLGAIFAAVAGIMIYISFEELIPTSRQYGYSRLALLSSFAGICIMPLSGAIFI</sequence>
<organism evidence="6 7">
    <name type="scientific">Tepidanaerobacter acetatoxydans (strain DSM 21804 / JCM 16047 / Re1)</name>
    <dbReference type="NCBI Taxonomy" id="1209989"/>
    <lineage>
        <taxon>Bacteria</taxon>
        <taxon>Bacillati</taxon>
        <taxon>Bacillota</taxon>
        <taxon>Clostridia</taxon>
        <taxon>Thermosediminibacterales</taxon>
        <taxon>Tepidanaerobacteraceae</taxon>
        <taxon>Tepidanaerobacter</taxon>
    </lineage>
</organism>
<feature type="transmembrane region" description="Helical" evidence="5">
    <location>
        <begin position="206"/>
        <end position="224"/>
    </location>
</feature>
<dbReference type="eggNOG" id="COG0428">
    <property type="taxonomic scope" value="Bacteria"/>
</dbReference>
<dbReference type="PANTHER" id="PTHR11040">
    <property type="entry name" value="ZINC/IRON TRANSPORTER"/>
    <property type="match status" value="1"/>
</dbReference>
<evidence type="ECO:0000256" key="2">
    <source>
        <dbReference type="ARBA" id="ARBA00022692"/>
    </source>
</evidence>
<gene>
    <name evidence="6" type="primary">zupT</name>
    <name evidence="6" type="ordered locus">TEPIRE1_1744</name>
</gene>
<dbReference type="HOGENOM" id="CLU_015114_1_3_9"/>
<keyword evidence="4 5" id="KW-0472">Membrane</keyword>
<evidence type="ECO:0000256" key="4">
    <source>
        <dbReference type="ARBA" id="ARBA00023136"/>
    </source>
</evidence>
<protein>
    <submittedName>
        <fullName evidence="6">Zinc transporter ZupT</fullName>
    </submittedName>
</protein>
<dbReference type="NCBIfam" id="NF003243">
    <property type="entry name" value="PRK04201.1"/>
    <property type="match status" value="1"/>
</dbReference>
<dbReference type="RefSeq" id="WP_013778682.1">
    <property type="nucleotide sequence ID" value="NC_015519.1"/>
</dbReference>
<evidence type="ECO:0000313" key="6">
    <source>
        <dbReference type="EMBL" id="CCP26533.1"/>
    </source>
</evidence>
<comment type="subcellular location">
    <subcellularLocation>
        <location evidence="1">Membrane</location>
        <topology evidence="1">Multi-pass membrane protein</topology>
    </subcellularLocation>
</comment>
<dbReference type="STRING" id="1209989.TepRe1_1620"/>
<keyword evidence="3 5" id="KW-1133">Transmembrane helix</keyword>
<evidence type="ECO:0000256" key="1">
    <source>
        <dbReference type="ARBA" id="ARBA00004141"/>
    </source>
</evidence>
<accession>F4LWG1</accession>
<feature type="transmembrane region" description="Helical" evidence="5">
    <location>
        <begin position="6"/>
        <end position="29"/>
    </location>
</feature>
<dbReference type="Proteomes" id="UP000010802">
    <property type="component" value="Chromosome"/>
</dbReference>
<dbReference type="Pfam" id="PF02535">
    <property type="entry name" value="Zip"/>
    <property type="match status" value="2"/>
</dbReference>
<proteinExistence type="predicted"/>
<dbReference type="KEGG" id="tep:TepRe1_1620"/>
<dbReference type="PATRIC" id="fig|1209989.3.peg.2007"/>
<feature type="transmembrane region" description="Helical" evidence="5">
    <location>
        <begin position="236"/>
        <end position="258"/>
    </location>
</feature>
<feature type="transmembrane region" description="Helical" evidence="5">
    <location>
        <begin position="112"/>
        <end position="128"/>
    </location>
</feature>
<dbReference type="GO" id="GO:0005385">
    <property type="term" value="F:zinc ion transmembrane transporter activity"/>
    <property type="evidence" value="ECO:0007669"/>
    <property type="project" value="TreeGrafter"/>
</dbReference>
<accession>L0S3T7</accession>
<reference evidence="7" key="1">
    <citation type="journal article" date="2013" name="Genome Announc.">
        <title>First genome sequence of a syntrophic acetate-oxidizing bacterium, Tepidanaerobacter acetatoxydans strain Re1.</title>
        <authorList>
            <person name="Manzoor S."/>
            <person name="Bongcam-Rudloff E."/>
            <person name="Schnurer A."/>
            <person name="Muller B."/>
        </authorList>
    </citation>
    <scope>NUCLEOTIDE SEQUENCE [LARGE SCALE GENOMIC DNA]</scope>
    <source>
        <strain evidence="7">Re1</strain>
    </source>
</reference>
<evidence type="ECO:0000313" key="7">
    <source>
        <dbReference type="Proteomes" id="UP000010802"/>
    </source>
</evidence>
<dbReference type="InterPro" id="IPR003689">
    <property type="entry name" value="ZIP"/>
</dbReference>
<feature type="transmembrane region" description="Helical" evidence="5">
    <location>
        <begin position="73"/>
        <end position="91"/>
    </location>
</feature>
<evidence type="ECO:0000256" key="3">
    <source>
        <dbReference type="ARBA" id="ARBA00022989"/>
    </source>
</evidence>
<name>F4LWG1_TEPAE</name>
<dbReference type="PANTHER" id="PTHR11040:SF205">
    <property type="entry name" value="ZINC TRANSPORTER ZUPT"/>
    <property type="match status" value="1"/>
</dbReference>
<feature type="transmembrane region" description="Helical" evidence="5">
    <location>
        <begin position="180"/>
        <end position="200"/>
    </location>
</feature>
<dbReference type="AlphaFoldDB" id="F4LWG1"/>